<keyword evidence="2" id="KW-0813">Transport</keyword>
<evidence type="ECO:0000256" key="3">
    <source>
        <dbReference type="ARBA" id="ARBA00022475"/>
    </source>
</evidence>
<keyword evidence="3" id="KW-1003">Cell membrane</keyword>
<feature type="domain" description="ABC transporter" evidence="7">
    <location>
        <begin position="6"/>
        <end position="245"/>
    </location>
</feature>
<dbReference type="InterPro" id="IPR003439">
    <property type="entry name" value="ABC_transporter-like_ATP-bd"/>
</dbReference>
<dbReference type="CDD" id="cd03262">
    <property type="entry name" value="ABC_HisP_GlnQ"/>
    <property type="match status" value="1"/>
</dbReference>
<reference evidence="8 9" key="1">
    <citation type="submission" date="2021-01" db="EMBL/GenBank/DDBJ databases">
        <title>Genomic Encyclopedia of Type Strains, Phase IV (KMG-IV): sequencing the most valuable type-strain genomes for metagenomic binning, comparative biology and taxonomic classification.</title>
        <authorList>
            <person name="Goeker M."/>
        </authorList>
    </citation>
    <scope>NUCLEOTIDE SEQUENCE [LARGE SCALE GENOMIC DNA]</scope>
    <source>
        <strain evidence="8 9">DSM 100968</strain>
    </source>
</reference>
<dbReference type="GO" id="GO:0005524">
    <property type="term" value="F:ATP binding"/>
    <property type="evidence" value="ECO:0007669"/>
    <property type="project" value="UniProtKB-KW"/>
</dbReference>
<dbReference type="Pfam" id="PF00005">
    <property type="entry name" value="ABC_tran"/>
    <property type="match status" value="1"/>
</dbReference>
<dbReference type="Gene3D" id="3.40.50.300">
    <property type="entry name" value="P-loop containing nucleotide triphosphate hydrolases"/>
    <property type="match status" value="1"/>
</dbReference>
<dbReference type="InterPro" id="IPR030679">
    <property type="entry name" value="ABC_ATPase_HisP-typ"/>
</dbReference>
<comment type="caution">
    <text evidence="8">The sequence shown here is derived from an EMBL/GenBank/DDBJ whole genome shotgun (WGS) entry which is preliminary data.</text>
</comment>
<accession>A0ABS2QAU6</accession>
<comment type="subcellular location">
    <subcellularLocation>
        <location evidence="1">Cell membrane</location>
        <topology evidence="1">Peripheral membrane protein</topology>
    </subcellularLocation>
</comment>
<gene>
    <name evidence="8" type="ORF">JOC27_001545</name>
</gene>
<dbReference type="InterPro" id="IPR050086">
    <property type="entry name" value="MetN_ABC_transporter-like"/>
</dbReference>
<sequence length="258" mass="29092">MPEKMIEVIDLHKSFGNQEILKGIDLNVRKGEKVVIIGPSGSGKSTLLRCLNYLEVPTSGAIKIEGKSFLDEQGKYHEKRVAELRTEIGMVFQSFNLFPMMTAIENVMAAQIKIRKKTKEDARKTAELYLDKVGLADRMNHYPSQLSGGQQQRVAIARALAMRPKMMLFDEATSALDPELVGDVLQVIRQLADEGMTMVLVTHEMRFAEEVGDRIIFMDRGVIVEEGSPEDIFVHPQHNRTKTFIQRVLHPESLEGVQ</sequence>
<dbReference type="PANTHER" id="PTHR43166">
    <property type="entry name" value="AMINO ACID IMPORT ATP-BINDING PROTEIN"/>
    <property type="match status" value="1"/>
</dbReference>
<evidence type="ECO:0000313" key="8">
    <source>
        <dbReference type="EMBL" id="MBM7658092.1"/>
    </source>
</evidence>
<evidence type="ECO:0000256" key="4">
    <source>
        <dbReference type="ARBA" id="ARBA00022741"/>
    </source>
</evidence>
<evidence type="ECO:0000313" key="9">
    <source>
        <dbReference type="Proteomes" id="UP000823201"/>
    </source>
</evidence>
<dbReference type="PIRSF" id="PIRSF039085">
    <property type="entry name" value="ABC_ATPase_HisP"/>
    <property type="match status" value="1"/>
</dbReference>
<keyword evidence="6" id="KW-0472">Membrane</keyword>
<dbReference type="Proteomes" id="UP000823201">
    <property type="component" value="Unassembled WGS sequence"/>
</dbReference>
<dbReference type="InterPro" id="IPR003593">
    <property type="entry name" value="AAA+_ATPase"/>
</dbReference>
<dbReference type="EMBL" id="JAFBEV010000012">
    <property type="protein sequence ID" value="MBM7658092.1"/>
    <property type="molecule type" value="Genomic_DNA"/>
</dbReference>
<dbReference type="InterPro" id="IPR017871">
    <property type="entry name" value="ABC_transporter-like_CS"/>
</dbReference>
<evidence type="ECO:0000256" key="2">
    <source>
        <dbReference type="ARBA" id="ARBA00022448"/>
    </source>
</evidence>
<evidence type="ECO:0000256" key="1">
    <source>
        <dbReference type="ARBA" id="ARBA00004202"/>
    </source>
</evidence>
<dbReference type="SUPFAM" id="SSF52540">
    <property type="entry name" value="P-loop containing nucleoside triphosphate hydrolases"/>
    <property type="match status" value="1"/>
</dbReference>
<proteinExistence type="predicted"/>
<protein>
    <submittedName>
        <fullName evidence="8">Polar amino acid transport system ATP-binding protein/cystine transport system ATP-binding protein</fullName>
        <ecNumber evidence="8">3.6.3.-</ecNumber>
    </submittedName>
</protein>
<keyword evidence="9" id="KW-1185">Reference proteome</keyword>
<dbReference type="PANTHER" id="PTHR43166:SF35">
    <property type="entry name" value="L-CYSTINE IMPORT ATP-BINDING PROTEIN TCYN"/>
    <property type="match status" value="1"/>
</dbReference>
<dbReference type="SMART" id="SM00382">
    <property type="entry name" value="AAA"/>
    <property type="match status" value="1"/>
</dbReference>
<dbReference type="GO" id="GO:0016787">
    <property type="term" value="F:hydrolase activity"/>
    <property type="evidence" value="ECO:0007669"/>
    <property type="project" value="UniProtKB-KW"/>
</dbReference>
<dbReference type="PROSITE" id="PS00211">
    <property type="entry name" value="ABC_TRANSPORTER_1"/>
    <property type="match status" value="1"/>
</dbReference>
<evidence type="ECO:0000256" key="5">
    <source>
        <dbReference type="ARBA" id="ARBA00022840"/>
    </source>
</evidence>
<keyword evidence="5 8" id="KW-0067">ATP-binding</keyword>
<organism evidence="8 9">
    <name type="scientific">Sporolactobacillus spathodeae</name>
    <dbReference type="NCBI Taxonomy" id="1465502"/>
    <lineage>
        <taxon>Bacteria</taxon>
        <taxon>Bacillati</taxon>
        <taxon>Bacillota</taxon>
        <taxon>Bacilli</taxon>
        <taxon>Bacillales</taxon>
        <taxon>Sporolactobacillaceae</taxon>
        <taxon>Sporolactobacillus</taxon>
    </lineage>
</organism>
<evidence type="ECO:0000259" key="7">
    <source>
        <dbReference type="PROSITE" id="PS50893"/>
    </source>
</evidence>
<name>A0ABS2QAU6_9BACL</name>
<evidence type="ECO:0000256" key="6">
    <source>
        <dbReference type="ARBA" id="ARBA00023136"/>
    </source>
</evidence>
<dbReference type="InterPro" id="IPR027417">
    <property type="entry name" value="P-loop_NTPase"/>
</dbReference>
<keyword evidence="4" id="KW-0547">Nucleotide-binding</keyword>
<dbReference type="PROSITE" id="PS50893">
    <property type="entry name" value="ABC_TRANSPORTER_2"/>
    <property type="match status" value="1"/>
</dbReference>
<dbReference type="EC" id="3.6.3.-" evidence="8"/>
<keyword evidence="8" id="KW-0378">Hydrolase</keyword>